<dbReference type="SUPFAM" id="SSF55154">
    <property type="entry name" value="CYTH-like phosphatases"/>
    <property type="match status" value="1"/>
</dbReference>
<dbReference type="Pfam" id="PF01928">
    <property type="entry name" value="CYTH"/>
    <property type="match status" value="1"/>
</dbReference>
<feature type="domain" description="CYTH" evidence="1">
    <location>
        <begin position="1"/>
        <end position="166"/>
    </location>
</feature>
<dbReference type="PROSITE" id="PS51707">
    <property type="entry name" value="CYTH"/>
    <property type="match status" value="1"/>
</dbReference>
<dbReference type="STRING" id="1802517.A2892_01925"/>
<dbReference type="Gene3D" id="2.40.320.10">
    <property type="entry name" value="Hypothetical Protein Pfu-838710-001"/>
    <property type="match status" value="1"/>
</dbReference>
<proteinExistence type="predicted"/>
<organism evidence="2 3">
    <name type="scientific">Candidatus Woesebacteria bacterium RIFCSPLOWO2_01_FULL_39_10b</name>
    <dbReference type="NCBI Taxonomy" id="1802517"/>
    <lineage>
        <taxon>Bacteria</taxon>
        <taxon>Candidatus Woeseibacteriota</taxon>
    </lineage>
</organism>
<dbReference type="PANTHER" id="PTHR21028">
    <property type="entry name" value="SI:CH211-156B7.4"/>
    <property type="match status" value="1"/>
</dbReference>
<dbReference type="InterPro" id="IPR023577">
    <property type="entry name" value="CYTH_domain"/>
</dbReference>
<dbReference type="EMBL" id="MGHD01000003">
    <property type="protein sequence ID" value="OGM60780.1"/>
    <property type="molecule type" value="Genomic_DNA"/>
</dbReference>
<sequence length="173" mass="20017">MGRLSNTLKNTLSLSVAHRKWTNTNSPHRDFLELKHPEEYLRIRVKGGGGAITYKKVYFNEKGWKTHADEYESKIDDTGQLEKIFSVLNFDNFLTIDKQRESYEFEDRFEIDLDIVKGLGYFVEIEAMKDFGGRDATYDEVANFAQKLGLNSKNQDNDGYVLMIMKKKGLAKN</sequence>
<comment type="caution">
    <text evidence="2">The sequence shown here is derived from an EMBL/GenBank/DDBJ whole genome shotgun (WGS) entry which is preliminary data.</text>
</comment>
<evidence type="ECO:0000259" key="1">
    <source>
        <dbReference type="PROSITE" id="PS51707"/>
    </source>
</evidence>
<protein>
    <recommendedName>
        <fullName evidence="1">CYTH domain-containing protein</fullName>
    </recommendedName>
</protein>
<dbReference type="InterPro" id="IPR008173">
    <property type="entry name" value="Adenylyl_cyclase_CyaB"/>
</dbReference>
<dbReference type="SMART" id="SM01118">
    <property type="entry name" value="CYTH"/>
    <property type="match status" value="1"/>
</dbReference>
<gene>
    <name evidence="2" type="ORF">A2892_01925</name>
</gene>
<dbReference type="PANTHER" id="PTHR21028:SF2">
    <property type="entry name" value="CYTH DOMAIN-CONTAINING PROTEIN"/>
    <property type="match status" value="1"/>
</dbReference>
<dbReference type="AlphaFoldDB" id="A0A1F8BA11"/>
<evidence type="ECO:0000313" key="2">
    <source>
        <dbReference type="EMBL" id="OGM60780.1"/>
    </source>
</evidence>
<dbReference type="Proteomes" id="UP000176404">
    <property type="component" value="Unassembled WGS sequence"/>
</dbReference>
<name>A0A1F8BA11_9BACT</name>
<dbReference type="CDD" id="cd07890">
    <property type="entry name" value="CYTH-like_AC_IV-like"/>
    <property type="match status" value="1"/>
</dbReference>
<dbReference type="InterPro" id="IPR033469">
    <property type="entry name" value="CYTH-like_dom_sf"/>
</dbReference>
<evidence type="ECO:0000313" key="3">
    <source>
        <dbReference type="Proteomes" id="UP000176404"/>
    </source>
</evidence>
<accession>A0A1F8BA11</accession>
<reference evidence="2 3" key="1">
    <citation type="journal article" date="2016" name="Nat. Commun.">
        <title>Thousands of microbial genomes shed light on interconnected biogeochemical processes in an aquifer system.</title>
        <authorList>
            <person name="Anantharaman K."/>
            <person name="Brown C.T."/>
            <person name="Hug L.A."/>
            <person name="Sharon I."/>
            <person name="Castelle C.J."/>
            <person name="Probst A.J."/>
            <person name="Thomas B.C."/>
            <person name="Singh A."/>
            <person name="Wilkins M.J."/>
            <person name="Karaoz U."/>
            <person name="Brodie E.L."/>
            <person name="Williams K.H."/>
            <person name="Hubbard S.S."/>
            <person name="Banfield J.F."/>
        </authorList>
    </citation>
    <scope>NUCLEOTIDE SEQUENCE [LARGE SCALE GENOMIC DNA]</scope>
</reference>
<dbReference type="NCBIfam" id="TIGR00318">
    <property type="entry name" value="cyaB"/>
    <property type="match status" value="1"/>
</dbReference>